<name>A0A368X5U5_MARNT</name>
<sequence length="156" mass="17480">MSAASKKVPSEHPLLQPKGVRLEAPAFQRLVDTLTEWLWSGTTGGFIVGAPRIGKSWAARSLTDQLKLRDGRAVPVFYMSIVDRDTKTIAEVCLKARYHTSPRCASDLEEHLPVSWDPKSQIRLRSSDLGYACGPIRRPKKCRFEWMGPVTCAEIK</sequence>
<organism evidence="1 2">
    <name type="scientific">Marinobacter nauticus</name>
    <name type="common">Marinobacter hydrocarbonoclasticus</name>
    <name type="synonym">Marinobacter aquaeolei</name>
    <dbReference type="NCBI Taxonomy" id="2743"/>
    <lineage>
        <taxon>Bacteria</taxon>
        <taxon>Pseudomonadati</taxon>
        <taxon>Pseudomonadota</taxon>
        <taxon>Gammaproteobacteria</taxon>
        <taxon>Pseudomonadales</taxon>
        <taxon>Marinobacteraceae</taxon>
        <taxon>Marinobacter</taxon>
    </lineage>
</organism>
<comment type="caution">
    <text evidence="1">The sequence shown here is derived from an EMBL/GenBank/DDBJ whole genome shotgun (WGS) entry which is preliminary data.</text>
</comment>
<evidence type="ECO:0000313" key="2">
    <source>
        <dbReference type="Proteomes" id="UP000253647"/>
    </source>
</evidence>
<evidence type="ECO:0000313" key="1">
    <source>
        <dbReference type="EMBL" id="RCW62546.1"/>
    </source>
</evidence>
<dbReference type="AlphaFoldDB" id="A0A368X5U5"/>
<reference evidence="1 2" key="1">
    <citation type="submission" date="2018-07" db="EMBL/GenBank/DDBJ databases">
        <title>Freshwater and sediment microbial communities from various areas in North America, analyzing microbe dynamics in response to fracking.</title>
        <authorList>
            <person name="Lamendella R."/>
        </authorList>
    </citation>
    <scope>NUCLEOTIDE SEQUENCE [LARGE SCALE GENOMIC DNA]</scope>
    <source>
        <strain evidence="1 2">105B</strain>
    </source>
</reference>
<gene>
    <name evidence="1" type="ORF">DET61_12417</name>
</gene>
<dbReference type="EMBL" id="QPJI01000024">
    <property type="protein sequence ID" value="RCW62546.1"/>
    <property type="molecule type" value="Genomic_DNA"/>
</dbReference>
<dbReference type="Proteomes" id="UP000253647">
    <property type="component" value="Unassembled WGS sequence"/>
</dbReference>
<accession>A0A368X5U5</accession>
<evidence type="ECO:0008006" key="3">
    <source>
        <dbReference type="Google" id="ProtNLM"/>
    </source>
</evidence>
<proteinExistence type="predicted"/>
<protein>
    <recommendedName>
        <fullName evidence="3">AAA domain-containing protein</fullName>
    </recommendedName>
</protein>